<feature type="transmembrane region" description="Helical" evidence="1">
    <location>
        <begin position="75"/>
        <end position="95"/>
    </location>
</feature>
<dbReference type="Gene3D" id="3.90.226.10">
    <property type="entry name" value="2-enoyl-CoA Hydratase, Chain A, domain 1"/>
    <property type="match status" value="1"/>
</dbReference>
<protein>
    <recommendedName>
        <fullName evidence="4">Clp protease</fullName>
    </recommendedName>
</protein>
<accession>A0A0P1H988</accession>
<keyword evidence="1" id="KW-0812">Transmembrane</keyword>
<evidence type="ECO:0000256" key="1">
    <source>
        <dbReference type="SAM" id="Phobius"/>
    </source>
</evidence>
<evidence type="ECO:0000313" key="3">
    <source>
        <dbReference type="Proteomes" id="UP000051326"/>
    </source>
</evidence>
<reference evidence="2 3" key="1">
    <citation type="submission" date="2015-09" db="EMBL/GenBank/DDBJ databases">
        <authorList>
            <consortium name="Swine Surveillance"/>
        </authorList>
    </citation>
    <scope>NUCLEOTIDE SEQUENCE [LARGE SCALE GENOMIC DNA]</scope>
    <source>
        <strain evidence="2 3">CECT 8399</strain>
    </source>
</reference>
<sequence length="282" mass="30767">MSALPPPLPRSLALQVVLPRGCLVLGWLALNQWVRLPVPLAFVLMAADGLFLLWQARAFQLSADAHVRSTGAMMPVWGGYLVLLFAGFAALILWWDTLLIARAVEEPAYAEQRRLEREAKYSLRLSGDGLVLIFDGEITHGLTRRMEAVLAAAPEVRRVRLAGPGGLIYEARGAARLIRRHQLDTEAAALCASACTLIFAAGRTRRLAAGGQLGFHGYALMFEGGLPQVDLQKEQQKDLAFFEQQGIRAAFARQIFAVGNGELWIPSHPDLRAAGVLTGEAH</sequence>
<feature type="transmembrane region" description="Helical" evidence="1">
    <location>
        <begin position="36"/>
        <end position="54"/>
    </location>
</feature>
<dbReference type="RefSeq" id="WP_058285809.1">
    <property type="nucleotide sequence ID" value="NZ_CYSR01000021.1"/>
</dbReference>
<proteinExistence type="predicted"/>
<dbReference type="InterPro" id="IPR029045">
    <property type="entry name" value="ClpP/crotonase-like_dom_sf"/>
</dbReference>
<evidence type="ECO:0008006" key="4">
    <source>
        <dbReference type="Google" id="ProtNLM"/>
    </source>
</evidence>
<name>A0A0P1H988_9RHOB</name>
<keyword evidence="1" id="KW-0472">Membrane</keyword>
<dbReference type="STRING" id="1396826.PHA8399_01795"/>
<organism evidence="2 3">
    <name type="scientific">Leisingera aquaemixtae</name>
    <dbReference type="NCBI Taxonomy" id="1396826"/>
    <lineage>
        <taxon>Bacteria</taxon>
        <taxon>Pseudomonadati</taxon>
        <taxon>Pseudomonadota</taxon>
        <taxon>Alphaproteobacteria</taxon>
        <taxon>Rhodobacterales</taxon>
        <taxon>Roseobacteraceae</taxon>
        <taxon>Leisingera</taxon>
    </lineage>
</organism>
<gene>
    <name evidence="2" type="ORF">PHA8399_01795</name>
</gene>
<keyword evidence="1" id="KW-1133">Transmembrane helix</keyword>
<dbReference type="EMBL" id="CYSR01000021">
    <property type="protein sequence ID" value="CUH99673.1"/>
    <property type="molecule type" value="Genomic_DNA"/>
</dbReference>
<evidence type="ECO:0000313" key="2">
    <source>
        <dbReference type="EMBL" id="CUH99673.1"/>
    </source>
</evidence>
<dbReference type="SUPFAM" id="SSF52096">
    <property type="entry name" value="ClpP/crotonase"/>
    <property type="match status" value="1"/>
</dbReference>
<dbReference type="AlphaFoldDB" id="A0A0P1H988"/>
<dbReference type="Proteomes" id="UP000051326">
    <property type="component" value="Unassembled WGS sequence"/>
</dbReference>